<dbReference type="SMART" id="SM00028">
    <property type="entry name" value="TPR"/>
    <property type="match status" value="4"/>
</dbReference>
<dbReference type="GO" id="GO:0003729">
    <property type="term" value="F:mRNA binding"/>
    <property type="evidence" value="ECO:0007669"/>
    <property type="project" value="TreeGrafter"/>
</dbReference>
<dbReference type="Pfam" id="PF13424">
    <property type="entry name" value="TPR_12"/>
    <property type="match status" value="2"/>
</dbReference>
<keyword evidence="7" id="KW-1185">Reference proteome</keyword>
<evidence type="ECO:0000259" key="5">
    <source>
        <dbReference type="PROSITE" id="PS51823"/>
    </source>
</evidence>
<protein>
    <recommendedName>
        <fullName evidence="3">Clustered mitochondria protein homolog</fullName>
    </recommendedName>
    <alternativeName>
        <fullName evidence="3">Protein TIF31 homolog</fullName>
    </alternativeName>
</protein>
<comment type="subcellular location">
    <subcellularLocation>
        <location evidence="3">Cytoplasm</location>
    </subcellularLocation>
</comment>
<dbReference type="OrthoDB" id="1414216at2759"/>
<dbReference type="InterPro" id="IPR023231">
    <property type="entry name" value="GSKIP_dom_sf"/>
</dbReference>
<feature type="domain" description="Clu" evidence="5">
    <location>
        <begin position="333"/>
        <end position="582"/>
    </location>
</feature>
<keyword evidence="1 3" id="KW-0963">Cytoplasm</keyword>
<organism evidence="6 7">
    <name type="scientific">Venturia effusa</name>
    <dbReference type="NCBI Taxonomy" id="50376"/>
    <lineage>
        <taxon>Eukaryota</taxon>
        <taxon>Fungi</taxon>
        <taxon>Dikarya</taxon>
        <taxon>Ascomycota</taxon>
        <taxon>Pezizomycotina</taxon>
        <taxon>Dothideomycetes</taxon>
        <taxon>Pleosporomycetidae</taxon>
        <taxon>Venturiales</taxon>
        <taxon>Venturiaceae</taxon>
        <taxon>Venturia</taxon>
    </lineage>
</organism>
<feature type="region of interest" description="Disordered" evidence="4">
    <location>
        <begin position="1"/>
        <end position="43"/>
    </location>
</feature>
<dbReference type="GO" id="GO:0048312">
    <property type="term" value="P:intracellular distribution of mitochondria"/>
    <property type="evidence" value="ECO:0007669"/>
    <property type="project" value="TreeGrafter"/>
</dbReference>
<evidence type="ECO:0000313" key="6">
    <source>
        <dbReference type="EMBL" id="QDS73592.1"/>
    </source>
</evidence>
<evidence type="ECO:0000313" key="7">
    <source>
        <dbReference type="Proteomes" id="UP000316270"/>
    </source>
</evidence>
<feature type="compositionally biased region" description="Polar residues" evidence="4">
    <location>
        <begin position="7"/>
        <end position="16"/>
    </location>
</feature>
<evidence type="ECO:0000256" key="2">
    <source>
        <dbReference type="ARBA" id="ARBA00022803"/>
    </source>
</evidence>
<comment type="function">
    <text evidence="3">mRNA-binding protein involved in proper cytoplasmic distribution of mitochondria.</text>
</comment>
<dbReference type="PROSITE" id="PS51823">
    <property type="entry name" value="CLU"/>
    <property type="match status" value="1"/>
</dbReference>
<feature type="compositionally biased region" description="Basic and acidic residues" evidence="4">
    <location>
        <begin position="676"/>
        <end position="688"/>
    </location>
</feature>
<evidence type="ECO:0000256" key="4">
    <source>
        <dbReference type="SAM" id="MobiDB-lite"/>
    </source>
</evidence>
<dbReference type="Pfam" id="PF12807">
    <property type="entry name" value="eIF3_p135"/>
    <property type="match status" value="1"/>
</dbReference>
<feature type="compositionally biased region" description="Basic and acidic residues" evidence="4">
    <location>
        <begin position="1272"/>
        <end position="1286"/>
    </location>
</feature>
<feature type="region of interest" description="Disordered" evidence="4">
    <location>
        <begin position="1250"/>
        <end position="1315"/>
    </location>
</feature>
<dbReference type="InterPro" id="IPR027523">
    <property type="entry name" value="CLU_prot"/>
</dbReference>
<dbReference type="PANTHER" id="PTHR12601">
    <property type="entry name" value="EUKARYOTIC TRANSLATION INITIATION FACTOR 3 SUBUNIT EIF-3"/>
    <property type="match status" value="1"/>
</dbReference>
<feature type="compositionally biased region" description="Polar residues" evidence="4">
    <location>
        <begin position="165"/>
        <end position="183"/>
    </location>
</feature>
<feature type="region of interest" description="Disordered" evidence="4">
    <location>
        <begin position="165"/>
        <end position="192"/>
    </location>
</feature>
<dbReference type="Pfam" id="PF15044">
    <property type="entry name" value="CLU_N"/>
    <property type="match status" value="1"/>
</dbReference>
<dbReference type="EMBL" id="CP042194">
    <property type="protein sequence ID" value="QDS73592.1"/>
    <property type="molecule type" value="Genomic_DNA"/>
</dbReference>
<proteinExistence type="inferred from homology"/>
<keyword evidence="2" id="KW-0802">TPR repeat</keyword>
<name>A0A517LD87_9PEZI</name>
<sequence length="1315" mass="144705">MAEKSELANNDESTVLANDLSLPADSSALETTAGQTNGDDASQPLESIFSITIKLPHDSHETKIQVSTQEQVQDIRQSVVDQPFAMQHTCFHLEHKGIRVNDFVELSEVPEVGPDSVFTLVEDPYNEKEARMHLMRIRELIGASGDRTDTVHGIAAGLSLHDSVTESSPAANSTNGTAPNSTPAHAHSDVSDYNFDAPGSIRSLLPPHQGSPPRTIKSISLSSWNPPPYGLRTKGHLLYLHLITNEGEQYHITSHVSGFFVNKSSHNKFDPYPKSAPKGNSAHSLLVLIQKLSPSFDAAFQSLLDFNCKREPLALFQLSNAIPASPWLVPGQADHQADITRTQENYLMGGSEGTDTLRDWNEEFQSTRELPKETVQDKVFRERLTSKLFADYNEAATRGAVLVARGEVPPLNPTEGRDAQIFVYNNVFFSFGADGVGTFATEGGDEAARVATGKDVMGVRAVNQLDIDGLFTPGTVVVDYLGKRIVGQSIVPGIFKQREPGEHQIDYGGVEGKDVVADNEAFTPLFEKLSSELHIKRHPVWDKEGVRHNLEGSVETKGLIGTDARKYVLDLYRITPLDVPWIEQHWTGASAEQGNGADRKDYPHRMAVLRPELVVSYARDRLREWVSTELAKQAGSTDETAIGKEAKTNGEEKEHDLEKKPDAEAVSSSEKQTATKGEESTELTKKDGEEDETNNTPRVDMSKFKFCLNPDVFAGQKPATEEEAEQLQTDEIEVRTVCNHLTTKVIPNLIHELQEGDVGFPMDGESLSTLLHKRGINVRYLGLIASLSATDNPRLQALQRLAVQEMVSRGFKHVANQKLKHLPMPLAPACTSHLLNCLLGIHLNNSPIAETDQSLRAVYADADFSYEKVTPESLRADIVEQIRMRYRFVVQGSIVEAGKEVQMLREVSLKLGLQLVAKQYSFATQEKQSNGTTNVHTESGSTNVANGVTPGEGKKKKKSNKSSPQRVASPAPLTQSVSFHPDDILNFVPVVKEASPKSVLAEEAYDGGRMSLAQGQKELGQELLLESLSLYEQIYGILHPEVARVYLQLSTLYYGMDNKDAAVELARKAVIVAERTMGVDASETILAYLNLGLFEHANGSSGLALSYVLHALEMWKIVYGPSHPDSITTINNAAVMLQSMKRYHESRIWFEASLAIAEEVSGKNSVNTATLLFQLAQALALDKDSHAAVNRMRESCTIFRNILGPDDRNTKEAETWLDQLTQSAVSLAKRDKDLKSGKLKRVQFTNRVPIGTRPQMQVGQTSADAASGKMPSARELDNRSIDELIRYIDGGDASRKTTSRKKSSNPKRRATSTAS</sequence>
<comment type="similarity">
    <text evidence="3">Belongs to the CLU family.</text>
</comment>
<feature type="region of interest" description="Disordered" evidence="4">
    <location>
        <begin position="926"/>
        <end position="975"/>
    </location>
</feature>
<dbReference type="PANTHER" id="PTHR12601:SF6">
    <property type="entry name" value="CLUSTERED MITOCHONDRIA PROTEIN HOMOLOG"/>
    <property type="match status" value="1"/>
</dbReference>
<feature type="compositionally biased region" description="Polar residues" evidence="4">
    <location>
        <begin position="926"/>
        <end position="946"/>
    </location>
</feature>
<feature type="compositionally biased region" description="Basic and acidic residues" evidence="4">
    <location>
        <begin position="641"/>
        <end position="663"/>
    </location>
</feature>
<dbReference type="GO" id="GO:0005737">
    <property type="term" value="C:cytoplasm"/>
    <property type="evidence" value="ECO:0007669"/>
    <property type="project" value="UniProtKB-SubCell"/>
</dbReference>
<dbReference type="FunFam" id="1.25.40.10:FF:000293">
    <property type="entry name" value="Clustered mitochondria protein homolog"/>
    <property type="match status" value="1"/>
</dbReference>
<dbReference type="Pfam" id="PF13236">
    <property type="entry name" value="CLU"/>
    <property type="match status" value="1"/>
</dbReference>
<dbReference type="HAMAP" id="MF_03013">
    <property type="entry name" value="CLU"/>
    <property type="match status" value="1"/>
</dbReference>
<feature type="compositionally biased region" description="Polar residues" evidence="4">
    <location>
        <begin position="28"/>
        <end position="40"/>
    </location>
</feature>
<dbReference type="STRING" id="50376.A0A517LD87"/>
<dbReference type="Pfam" id="PF13374">
    <property type="entry name" value="TPR_10"/>
    <property type="match status" value="1"/>
</dbReference>
<dbReference type="InterPro" id="IPR019734">
    <property type="entry name" value="TPR_rpt"/>
</dbReference>
<accession>A0A517LD87</accession>
<feature type="compositionally biased region" description="Polar residues" evidence="4">
    <location>
        <begin position="1254"/>
        <end position="1264"/>
    </location>
</feature>
<dbReference type="InterPro" id="IPR025697">
    <property type="entry name" value="CLU_dom"/>
</dbReference>
<evidence type="ECO:0000256" key="3">
    <source>
        <dbReference type="HAMAP-Rule" id="MF_03013"/>
    </source>
</evidence>
<feature type="region of interest" description="Disordered" evidence="4">
    <location>
        <begin position="630"/>
        <end position="698"/>
    </location>
</feature>
<keyword evidence="3" id="KW-0694">RNA-binding</keyword>
<feature type="compositionally biased region" description="Polar residues" evidence="4">
    <location>
        <begin position="666"/>
        <end position="675"/>
    </location>
</feature>
<dbReference type="GO" id="GO:0007005">
    <property type="term" value="P:mitochondrion organization"/>
    <property type="evidence" value="ECO:0007669"/>
    <property type="project" value="UniProtKB-UniRule"/>
</dbReference>
<dbReference type="CDD" id="cd15466">
    <property type="entry name" value="CLU-central"/>
    <property type="match status" value="1"/>
</dbReference>
<comment type="subunit">
    <text evidence="3">May associate with the eukaryotic translation initiation factor 3 (eIF-3) complex.</text>
</comment>
<dbReference type="InterPro" id="IPR033646">
    <property type="entry name" value="CLU-central"/>
</dbReference>
<dbReference type="InterPro" id="IPR028275">
    <property type="entry name" value="CLU_N"/>
</dbReference>
<dbReference type="SUPFAM" id="SSF48452">
    <property type="entry name" value="TPR-like"/>
    <property type="match status" value="2"/>
</dbReference>
<feature type="compositionally biased region" description="Basic residues" evidence="4">
    <location>
        <begin position="1297"/>
        <end position="1315"/>
    </location>
</feature>
<dbReference type="Gene3D" id="3.30.2280.10">
    <property type="entry name" value="Hypothetical protein (hspc210)"/>
    <property type="match status" value="1"/>
</dbReference>
<dbReference type="InterPro" id="IPR011990">
    <property type="entry name" value="TPR-like_helical_dom_sf"/>
</dbReference>
<dbReference type="Proteomes" id="UP000316270">
    <property type="component" value="Chromosome 10"/>
</dbReference>
<dbReference type="SUPFAM" id="SSF103107">
    <property type="entry name" value="Hypothetical protein c14orf129, hspc210"/>
    <property type="match status" value="1"/>
</dbReference>
<dbReference type="FunFam" id="3.30.2280.10:FF:000002">
    <property type="entry name" value="Clustered mitochondria protein homolog"/>
    <property type="match status" value="1"/>
</dbReference>
<evidence type="ECO:0000256" key="1">
    <source>
        <dbReference type="ARBA" id="ARBA00022490"/>
    </source>
</evidence>
<reference evidence="6 7" key="1">
    <citation type="submission" date="2019-07" db="EMBL/GenBank/DDBJ databases">
        <title>Finished genome of Venturia effusa.</title>
        <authorList>
            <person name="Young C.A."/>
            <person name="Cox M.P."/>
            <person name="Ganley A.R.D."/>
            <person name="David W.J."/>
        </authorList>
    </citation>
    <scope>NUCLEOTIDE SEQUENCE [LARGE SCALE GENOMIC DNA]</scope>
    <source>
        <strain evidence="7">albino</strain>
    </source>
</reference>
<gene>
    <name evidence="3" type="primary">CLU1</name>
    <name evidence="3" type="synonym">TIF31</name>
    <name evidence="6" type="ORF">FKW77_001481</name>
</gene>
<dbReference type="Gene3D" id="1.25.40.10">
    <property type="entry name" value="Tetratricopeptide repeat domain"/>
    <property type="match status" value="2"/>
</dbReference>